<evidence type="ECO:0000313" key="3">
    <source>
        <dbReference type="Proteomes" id="UP000233524"/>
    </source>
</evidence>
<proteinExistence type="predicted"/>
<protein>
    <recommendedName>
        <fullName evidence="4">AA1-like domain-containing protein</fullName>
    </recommendedName>
</protein>
<gene>
    <name evidence="2" type="ORF">jhhlp_000636</name>
</gene>
<evidence type="ECO:0008006" key="4">
    <source>
        <dbReference type="Google" id="ProtNLM"/>
    </source>
</evidence>
<organism evidence="2 3">
    <name type="scientific">Lomentospora prolificans</name>
    <dbReference type="NCBI Taxonomy" id="41688"/>
    <lineage>
        <taxon>Eukaryota</taxon>
        <taxon>Fungi</taxon>
        <taxon>Dikarya</taxon>
        <taxon>Ascomycota</taxon>
        <taxon>Pezizomycotina</taxon>
        <taxon>Sordariomycetes</taxon>
        <taxon>Hypocreomycetidae</taxon>
        <taxon>Microascales</taxon>
        <taxon>Microascaceae</taxon>
        <taxon>Lomentospora</taxon>
    </lineage>
</organism>
<dbReference type="EMBL" id="NLAX01000003">
    <property type="protein sequence ID" value="PKS12430.1"/>
    <property type="molecule type" value="Genomic_DNA"/>
</dbReference>
<dbReference type="Proteomes" id="UP000233524">
    <property type="component" value="Unassembled WGS sequence"/>
</dbReference>
<keyword evidence="1" id="KW-0732">Signal</keyword>
<evidence type="ECO:0000256" key="1">
    <source>
        <dbReference type="SAM" id="SignalP"/>
    </source>
</evidence>
<dbReference type="AlphaFoldDB" id="A0A2N3NJ20"/>
<dbReference type="InParanoid" id="A0A2N3NJ20"/>
<feature type="signal peptide" evidence="1">
    <location>
        <begin position="1"/>
        <end position="19"/>
    </location>
</feature>
<comment type="caution">
    <text evidence="2">The sequence shown here is derived from an EMBL/GenBank/DDBJ whole genome shotgun (WGS) entry which is preliminary data.</text>
</comment>
<dbReference type="OrthoDB" id="3539798at2759"/>
<accession>A0A2N3NJ20</accession>
<name>A0A2N3NJ20_9PEZI</name>
<reference evidence="2 3" key="1">
    <citation type="journal article" date="2017" name="G3 (Bethesda)">
        <title>First Draft Genome Sequence of the Pathogenic Fungus Lomentospora prolificans (Formerly Scedosporium prolificans).</title>
        <authorList>
            <person name="Luo R."/>
            <person name="Zimin A."/>
            <person name="Workman R."/>
            <person name="Fan Y."/>
            <person name="Pertea G."/>
            <person name="Grossman N."/>
            <person name="Wear M.P."/>
            <person name="Jia B."/>
            <person name="Miller H."/>
            <person name="Casadevall A."/>
            <person name="Timp W."/>
            <person name="Zhang S.X."/>
            <person name="Salzberg S.L."/>
        </authorList>
    </citation>
    <scope>NUCLEOTIDE SEQUENCE [LARGE SCALE GENOMIC DNA]</scope>
    <source>
        <strain evidence="2 3">JHH-5317</strain>
    </source>
</reference>
<evidence type="ECO:0000313" key="2">
    <source>
        <dbReference type="EMBL" id="PKS12430.1"/>
    </source>
</evidence>
<sequence length="395" mass="43101">MAVVKSTLIWVAFVVLASAQSPGPDWPRCTITSTTHHPGWEILDLAFLPPDGRYTNASIRFRVQNAADGSRTECNLSRELFADDTAPDADTIVLDNSDGTCTTYWSEREEETPRAITETAQVQFDIASGELTIEQGWVCGDSGSDGIEYTGKATHGFQYGCAVGREGEQTLCQPEDLFIIGAPRIFLGPAKVVATTESSTISYPIGKDEDCDSLPTEFAGWQILSMNFWPPAEQPEGSPYDPVSTRIDLRNLNDGSRTICYLKSDDITNAEDGITLANKGASLGDGNYDNGCVTGWFKLLGGGDEVTQQWEWYSTANITFNTRTYELEISQTWPCGGVDDVFEAYVLQRLNMDCEDTGNSMVPTVCRPKAALYNAGGAPVIVKGVMPDFLRPPSK</sequence>
<dbReference type="VEuPathDB" id="FungiDB:jhhlp_000636"/>
<feature type="chain" id="PRO_5014665410" description="AA1-like domain-containing protein" evidence="1">
    <location>
        <begin position="20"/>
        <end position="395"/>
    </location>
</feature>
<keyword evidence="3" id="KW-1185">Reference proteome</keyword>